<dbReference type="InterPro" id="IPR010960">
    <property type="entry name" value="Flavocytochrome_c"/>
</dbReference>
<dbReference type="Pfam" id="PF00890">
    <property type="entry name" value="FAD_binding_2"/>
    <property type="match status" value="1"/>
</dbReference>
<evidence type="ECO:0000256" key="2">
    <source>
        <dbReference type="ARBA" id="ARBA00022630"/>
    </source>
</evidence>
<dbReference type="SUPFAM" id="SSF51905">
    <property type="entry name" value="FAD/NAD(P)-binding domain"/>
    <property type="match status" value="1"/>
</dbReference>
<dbReference type="Proteomes" id="UP000783686">
    <property type="component" value="Unassembled WGS sequence"/>
</dbReference>
<dbReference type="PANTHER" id="PTHR43400:SF7">
    <property type="entry name" value="FAD-DEPENDENT OXIDOREDUCTASE 2 FAD BINDING DOMAIN-CONTAINING PROTEIN"/>
    <property type="match status" value="1"/>
</dbReference>
<feature type="chain" id="PRO_5035595808" description="FAD-dependent oxidoreductase 2 FAD-binding domain-containing protein" evidence="5">
    <location>
        <begin position="16"/>
        <end position="510"/>
    </location>
</feature>
<dbReference type="Gene3D" id="3.90.700.10">
    <property type="entry name" value="Succinate dehydrogenase/fumarate reductase flavoprotein, catalytic domain"/>
    <property type="match status" value="1"/>
</dbReference>
<organism evidence="7 8">
    <name type="scientific">Bursaphelenchus okinawaensis</name>
    <dbReference type="NCBI Taxonomy" id="465554"/>
    <lineage>
        <taxon>Eukaryota</taxon>
        <taxon>Metazoa</taxon>
        <taxon>Ecdysozoa</taxon>
        <taxon>Nematoda</taxon>
        <taxon>Chromadorea</taxon>
        <taxon>Rhabditida</taxon>
        <taxon>Tylenchina</taxon>
        <taxon>Tylenchomorpha</taxon>
        <taxon>Aphelenchoidea</taxon>
        <taxon>Aphelenchoididae</taxon>
        <taxon>Bursaphelenchus</taxon>
    </lineage>
</organism>
<reference evidence="7" key="1">
    <citation type="submission" date="2020-09" db="EMBL/GenBank/DDBJ databases">
        <authorList>
            <person name="Kikuchi T."/>
        </authorList>
    </citation>
    <scope>NUCLEOTIDE SEQUENCE</scope>
    <source>
        <strain evidence="7">SH1</strain>
    </source>
</reference>
<proteinExistence type="predicted"/>
<evidence type="ECO:0000313" key="7">
    <source>
        <dbReference type="EMBL" id="CAD5229601.1"/>
    </source>
</evidence>
<evidence type="ECO:0000256" key="3">
    <source>
        <dbReference type="ARBA" id="ARBA00022827"/>
    </source>
</evidence>
<comment type="cofactor">
    <cofactor evidence="1">
        <name>FAD</name>
        <dbReference type="ChEBI" id="CHEBI:57692"/>
    </cofactor>
</comment>
<dbReference type="NCBIfam" id="TIGR01813">
    <property type="entry name" value="flavo_cyto_c"/>
    <property type="match status" value="1"/>
</dbReference>
<dbReference type="InterPro" id="IPR003953">
    <property type="entry name" value="FAD-dep_OxRdtase_2_FAD-bd"/>
</dbReference>
<keyword evidence="2" id="KW-0285">Flavoprotein</keyword>
<accession>A0A811LPL6</accession>
<dbReference type="AlphaFoldDB" id="A0A811LPL6"/>
<dbReference type="SUPFAM" id="SSF56425">
    <property type="entry name" value="Succinate dehydrogenase/fumarate reductase flavoprotein, catalytic domain"/>
    <property type="match status" value="1"/>
</dbReference>
<gene>
    <name evidence="7" type="ORF">BOKJ2_LOCUS13660</name>
</gene>
<evidence type="ECO:0000256" key="1">
    <source>
        <dbReference type="ARBA" id="ARBA00001974"/>
    </source>
</evidence>
<dbReference type="Gene3D" id="3.50.50.60">
    <property type="entry name" value="FAD/NAD(P)-binding domain"/>
    <property type="match status" value="1"/>
</dbReference>
<dbReference type="InterPro" id="IPR050315">
    <property type="entry name" value="FAD-oxidoreductase_2"/>
</dbReference>
<keyword evidence="5" id="KW-0732">Signal</keyword>
<keyword evidence="8" id="KW-1185">Reference proteome</keyword>
<dbReference type="PANTHER" id="PTHR43400">
    <property type="entry name" value="FUMARATE REDUCTASE"/>
    <property type="match status" value="1"/>
</dbReference>
<dbReference type="GO" id="GO:0016491">
    <property type="term" value="F:oxidoreductase activity"/>
    <property type="evidence" value="ECO:0007669"/>
    <property type="project" value="UniProtKB-KW"/>
</dbReference>
<dbReference type="GO" id="GO:0010181">
    <property type="term" value="F:FMN binding"/>
    <property type="evidence" value="ECO:0007669"/>
    <property type="project" value="InterPro"/>
</dbReference>
<dbReference type="EMBL" id="CAJFCW020000006">
    <property type="protein sequence ID" value="CAG9127059.1"/>
    <property type="molecule type" value="Genomic_DNA"/>
</dbReference>
<name>A0A811LPL6_9BILA</name>
<dbReference type="EMBL" id="CAJFDH010000006">
    <property type="protein sequence ID" value="CAD5229601.1"/>
    <property type="molecule type" value="Genomic_DNA"/>
</dbReference>
<dbReference type="Proteomes" id="UP000614601">
    <property type="component" value="Unassembled WGS sequence"/>
</dbReference>
<evidence type="ECO:0000259" key="6">
    <source>
        <dbReference type="Pfam" id="PF00890"/>
    </source>
</evidence>
<feature type="domain" description="FAD-dependent oxidoreductase 2 FAD-binding" evidence="6">
    <location>
        <begin position="27"/>
        <end position="485"/>
    </location>
</feature>
<dbReference type="InterPro" id="IPR036188">
    <property type="entry name" value="FAD/NAD-bd_sf"/>
</dbReference>
<feature type="signal peptide" evidence="5">
    <location>
        <begin position="1"/>
        <end position="15"/>
    </location>
</feature>
<dbReference type="InterPro" id="IPR027477">
    <property type="entry name" value="Succ_DH/fumarate_Rdtase_cat_sf"/>
</dbReference>
<evidence type="ECO:0000256" key="4">
    <source>
        <dbReference type="ARBA" id="ARBA00023002"/>
    </source>
</evidence>
<comment type="caution">
    <text evidence="7">The sequence shown here is derived from an EMBL/GenBank/DDBJ whole genome shotgun (WGS) entry which is preliminary data.</text>
</comment>
<keyword evidence="3" id="KW-0274">FAD</keyword>
<protein>
    <recommendedName>
        <fullName evidence="6">FAD-dependent oxidoreductase 2 FAD-binding domain-containing protein</fullName>
    </recommendedName>
</protein>
<dbReference type="OrthoDB" id="71672at2759"/>
<keyword evidence="4" id="KW-0560">Oxidoreductase</keyword>
<evidence type="ECO:0000313" key="8">
    <source>
        <dbReference type="Proteomes" id="UP000614601"/>
    </source>
</evidence>
<evidence type="ECO:0000256" key="5">
    <source>
        <dbReference type="SAM" id="SignalP"/>
    </source>
</evidence>
<sequence>MRQLMLLLMASTVTAIGSKAPKDTDPIIVVGGGLAGLSATIEALEHGANKVYLVDKEKDLGGNSAKATSGINACGTETQKNLGIEDSSDKFYTDTMNAGDRENDPNLVDGLVRNSESAVEFLIGKGVDLTAINLCGGHSVPRTHWLPSPKEGKPLPVGVAIIRALKKYVTEYKEKNPDKLEILTETHVLGLVTWNEYVTGIRYKTSSNDNITELSGKAVILTTGGFSADRSDTSLLSQYGPQLTSLPTTNGAFATGDGVKMASAMGAALVGMDRIQVHPTAFVDPKVPNAPTKFLAAEALRGKGALLINEKGARFADELGRRDYLTRKINENCAKDEAAGLPVAFMVLNDEVADGFGIPAFNFYARIKGFFKEYANVEATKDDFNAETLRKTLEDHNEHYQKALDKKSYKDEYGKHVFPVKFDVDKPLYIAKITPAIHYTMGGLKIDRNAFVFSEFMDKPFKGLLAAGEASGGVHGGNRLAGNSLLECVVYGRIAGQSAAKISYAGHQEL</sequence>